<proteinExistence type="inferred from homology"/>
<dbReference type="InterPro" id="IPR011629">
    <property type="entry name" value="CobW-like_C"/>
</dbReference>
<evidence type="ECO:0000313" key="10">
    <source>
        <dbReference type="EMBL" id="KAH3676423.1"/>
    </source>
</evidence>
<dbReference type="GO" id="GO:0016787">
    <property type="term" value="F:hydrolase activity"/>
    <property type="evidence" value="ECO:0007669"/>
    <property type="project" value="UniProtKB-KW"/>
</dbReference>
<evidence type="ECO:0000256" key="2">
    <source>
        <dbReference type="ARBA" id="ARBA00022801"/>
    </source>
</evidence>
<sequence length="402" mass="44499">MSDKLEEIPDLVTGEETDLQERLSKIDATITKLGDSKVAEYKETLSLRLSNKPIKKIPITIITGYLGSGKSTLLDQIAKKGGRKLAVILNEFGDSSEIEKSLTLTNEAGSSYEEWLDLGNGCLCCTVKDNGVQAIEDLIEKSGDKIDYILLETSGIADPAPIARMFWLDDGLKSNVYIDGVITVLDSEHILKSLEDVGGHWHREQGIEVHDDGESGITTAHLQIALADAILLNKTDKLAGDKDKILSRINEINSIAPVYETKFGDIELGNILDIHAFETNIKLNQDSLKKGAFHDSRISTISFSFGPVTEQQSENVEKFIQFILWESIIDGQEIEVHRSKGIIIKIEGNPVVLQGVREAYEFTEINKTDMILSKLVFIGKNLNKNDIIVEFENQTGLKVILS</sequence>
<dbReference type="Gene3D" id="3.30.1220.10">
    <property type="entry name" value="CobW-like, C-terminal domain"/>
    <property type="match status" value="1"/>
</dbReference>
<accession>A0A9P8PQ92</accession>
<comment type="similarity">
    <text evidence="6">Belongs to the SIMIBI class G3E GTPase family. ZNG1 subfamily.</text>
</comment>
<dbReference type="GO" id="GO:0005525">
    <property type="term" value="F:GTP binding"/>
    <property type="evidence" value="ECO:0007669"/>
    <property type="project" value="UniProtKB-KW"/>
</dbReference>
<keyword evidence="2" id="KW-0378">Hydrolase</keyword>
<comment type="caution">
    <text evidence="10">The sequence shown here is derived from an EMBL/GenBank/DDBJ whole genome shotgun (WGS) entry which is preliminary data.</text>
</comment>
<organism evidence="10 11">
    <name type="scientific">Wickerhamomyces mucosus</name>
    <dbReference type="NCBI Taxonomy" id="1378264"/>
    <lineage>
        <taxon>Eukaryota</taxon>
        <taxon>Fungi</taxon>
        <taxon>Dikarya</taxon>
        <taxon>Ascomycota</taxon>
        <taxon>Saccharomycotina</taxon>
        <taxon>Saccharomycetes</taxon>
        <taxon>Phaffomycetales</taxon>
        <taxon>Wickerhamomycetaceae</taxon>
        <taxon>Wickerhamomyces</taxon>
    </lineage>
</organism>
<evidence type="ECO:0000256" key="5">
    <source>
        <dbReference type="ARBA" id="ARBA00023186"/>
    </source>
</evidence>
<keyword evidence="4" id="KW-0342">GTP-binding</keyword>
<keyword evidence="5" id="KW-0143">Chaperone</keyword>
<evidence type="ECO:0000256" key="7">
    <source>
        <dbReference type="ARBA" id="ARBA00049117"/>
    </source>
</evidence>
<feature type="domain" description="CobW/HypB/UreG nucleotide-binding" evidence="8">
    <location>
        <begin position="58"/>
        <end position="259"/>
    </location>
</feature>
<dbReference type="Pfam" id="PF02492">
    <property type="entry name" value="cobW"/>
    <property type="match status" value="1"/>
</dbReference>
<evidence type="ECO:0008006" key="12">
    <source>
        <dbReference type="Google" id="ProtNLM"/>
    </source>
</evidence>
<dbReference type="PANTHER" id="PTHR13748">
    <property type="entry name" value="COBW-RELATED"/>
    <property type="match status" value="1"/>
</dbReference>
<protein>
    <recommendedName>
        <fullName evidence="12">CobW/HypB/UreG nucleotide-binding domain-containing protein</fullName>
    </recommendedName>
</protein>
<feature type="domain" description="CobW C-terminal" evidence="9">
    <location>
        <begin position="324"/>
        <end position="392"/>
    </location>
</feature>
<evidence type="ECO:0000259" key="9">
    <source>
        <dbReference type="Pfam" id="PF07683"/>
    </source>
</evidence>
<dbReference type="InterPro" id="IPR051316">
    <property type="entry name" value="Zinc-reg_GTPase_activator"/>
</dbReference>
<dbReference type="EMBL" id="JAEUBF010000637">
    <property type="protein sequence ID" value="KAH3676423.1"/>
    <property type="molecule type" value="Genomic_DNA"/>
</dbReference>
<keyword evidence="11" id="KW-1185">Reference proteome</keyword>
<dbReference type="AlphaFoldDB" id="A0A9P8PQ92"/>
<reference evidence="10" key="1">
    <citation type="journal article" date="2021" name="Open Biol.">
        <title>Shared evolutionary footprints suggest mitochondrial oxidative damage underlies multiple complex I losses in fungi.</title>
        <authorList>
            <person name="Schikora-Tamarit M.A."/>
            <person name="Marcet-Houben M."/>
            <person name="Nosek J."/>
            <person name="Gabaldon T."/>
        </authorList>
    </citation>
    <scope>NUCLEOTIDE SEQUENCE</scope>
    <source>
        <strain evidence="10">CBS6341</strain>
    </source>
</reference>
<evidence type="ECO:0000256" key="4">
    <source>
        <dbReference type="ARBA" id="ARBA00023134"/>
    </source>
</evidence>
<evidence type="ECO:0000313" key="11">
    <source>
        <dbReference type="Proteomes" id="UP000769528"/>
    </source>
</evidence>
<gene>
    <name evidence="10" type="ORF">WICMUC_002054</name>
</gene>
<keyword evidence="1" id="KW-0547">Nucleotide-binding</keyword>
<evidence type="ECO:0000256" key="3">
    <source>
        <dbReference type="ARBA" id="ARBA00022833"/>
    </source>
</evidence>
<dbReference type="Pfam" id="PF07683">
    <property type="entry name" value="CobW_C"/>
    <property type="match status" value="1"/>
</dbReference>
<dbReference type="InterPro" id="IPR027417">
    <property type="entry name" value="P-loop_NTPase"/>
</dbReference>
<keyword evidence="3" id="KW-0862">Zinc</keyword>
<dbReference type="SUPFAM" id="SSF90002">
    <property type="entry name" value="Hypothetical protein YjiA, C-terminal domain"/>
    <property type="match status" value="1"/>
</dbReference>
<evidence type="ECO:0000256" key="1">
    <source>
        <dbReference type="ARBA" id="ARBA00022741"/>
    </source>
</evidence>
<dbReference type="GO" id="GO:0005737">
    <property type="term" value="C:cytoplasm"/>
    <property type="evidence" value="ECO:0007669"/>
    <property type="project" value="TreeGrafter"/>
</dbReference>
<dbReference type="Gene3D" id="3.40.50.300">
    <property type="entry name" value="P-loop containing nucleotide triphosphate hydrolases"/>
    <property type="match status" value="1"/>
</dbReference>
<dbReference type="PANTHER" id="PTHR13748:SF31">
    <property type="entry name" value="ZINC-REGULATED GTPASE METALLOPROTEIN ACTIVATOR 1A-RELATED"/>
    <property type="match status" value="1"/>
</dbReference>
<name>A0A9P8PQ92_9ASCO</name>
<reference evidence="10" key="2">
    <citation type="submission" date="2021-01" db="EMBL/GenBank/DDBJ databases">
        <authorList>
            <person name="Schikora-Tamarit M.A."/>
        </authorList>
    </citation>
    <scope>NUCLEOTIDE SEQUENCE</scope>
    <source>
        <strain evidence="10">CBS6341</strain>
    </source>
</reference>
<dbReference type="SUPFAM" id="SSF52540">
    <property type="entry name" value="P-loop containing nucleoside triphosphate hydrolases"/>
    <property type="match status" value="1"/>
</dbReference>
<dbReference type="InterPro" id="IPR036627">
    <property type="entry name" value="CobW-likC_sf"/>
</dbReference>
<dbReference type="OrthoDB" id="258627at2759"/>
<dbReference type="CDD" id="cd03112">
    <property type="entry name" value="CobW-like"/>
    <property type="match status" value="1"/>
</dbReference>
<dbReference type="Proteomes" id="UP000769528">
    <property type="component" value="Unassembled WGS sequence"/>
</dbReference>
<evidence type="ECO:0000256" key="6">
    <source>
        <dbReference type="ARBA" id="ARBA00034320"/>
    </source>
</evidence>
<dbReference type="InterPro" id="IPR003495">
    <property type="entry name" value="CobW/HypB/UreG_nucleotide-bd"/>
</dbReference>
<evidence type="ECO:0000259" key="8">
    <source>
        <dbReference type="Pfam" id="PF02492"/>
    </source>
</evidence>
<comment type="catalytic activity">
    <reaction evidence="7">
        <text>GTP + H2O = GDP + phosphate + H(+)</text>
        <dbReference type="Rhea" id="RHEA:19669"/>
        <dbReference type="ChEBI" id="CHEBI:15377"/>
        <dbReference type="ChEBI" id="CHEBI:15378"/>
        <dbReference type="ChEBI" id="CHEBI:37565"/>
        <dbReference type="ChEBI" id="CHEBI:43474"/>
        <dbReference type="ChEBI" id="CHEBI:58189"/>
    </reaction>
    <physiologicalReaction direction="left-to-right" evidence="7">
        <dbReference type="Rhea" id="RHEA:19670"/>
    </physiologicalReaction>
</comment>